<dbReference type="SUPFAM" id="SSF51735">
    <property type="entry name" value="NAD(P)-binding Rossmann-fold domains"/>
    <property type="match status" value="1"/>
</dbReference>
<feature type="transmembrane region" description="Helical" evidence="1">
    <location>
        <begin position="6"/>
        <end position="23"/>
    </location>
</feature>
<dbReference type="EMBL" id="JARBDR010000342">
    <property type="protein sequence ID" value="KAJ8313871.1"/>
    <property type="molecule type" value="Genomic_DNA"/>
</dbReference>
<keyword evidence="3" id="KW-1185">Reference proteome</keyword>
<organism evidence="2 3">
    <name type="scientific">Tegillarca granosa</name>
    <name type="common">Malaysian cockle</name>
    <name type="synonym">Anadara granosa</name>
    <dbReference type="NCBI Taxonomy" id="220873"/>
    <lineage>
        <taxon>Eukaryota</taxon>
        <taxon>Metazoa</taxon>
        <taxon>Spiralia</taxon>
        <taxon>Lophotrochozoa</taxon>
        <taxon>Mollusca</taxon>
        <taxon>Bivalvia</taxon>
        <taxon>Autobranchia</taxon>
        <taxon>Pteriomorphia</taxon>
        <taxon>Arcoida</taxon>
        <taxon>Arcoidea</taxon>
        <taxon>Arcidae</taxon>
        <taxon>Tegillarca</taxon>
    </lineage>
</organism>
<name>A0ABQ9FCC8_TEGGR</name>
<dbReference type="PANTHER" id="PTHR43313:SF1">
    <property type="entry name" value="3BETA-HYDROXYSTEROID DEHYDROGENASE DHS-16"/>
    <property type="match status" value="1"/>
</dbReference>
<keyword evidence="1" id="KW-0812">Transmembrane</keyword>
<evidence type="ECO:0000313" key="2">
    <source>
        <dbReference type="EMBL" id="KAJ8313871.1"/>
    </source>
</evidence>
<comment type="caution">
    <text evidence="2">The sequence shown here is derived from an EMBL/GenBank/DDBJ whole genome shotgun (WGS) entry which is preliminary data.</text>
</comment>
<protein>
    <submittedName>
        <fullName evidence="2">Uncharacterized protein</fullName>
    </submittedName>
</protein>
<dbReference type="InterPro" id="IPR002347">
    <property type="entry name" value="SDR_fam"/>
</dbReference>
<keyword evidence="1" id="KW-0472">Membrane</keyword>
<proteinExistence type="predicted"/>
<keyword evidence="1" id="KW-1133">Transmembrane helix</keyword>
<reference evidence="2 3" key="1">
    <citation type="submission" date="2022-12" db="EMBL/GenBank/DDBJ databases">
        <title>Chromosome-level genome of Tegillarca granosa.</title>
        <authorList>
            <person name="Kim J."/>
        </authorList>
    </citation>
    <scope>NUCLEOTIDE SEQUENCE [LARGE SCALE GENOMIC DNA]</scope>
    <source>
        <strain evidence="2">Teg-2019</strain>
        <tissue evidence="2">Adductor muscle</tissue>
    </source>
</reference>
<gene>
    <name evidence="2" type="ORF">KUTeg_008432</name>
</gene>
<dbReference type="Pfam" id="PF00106">
    <property type="entry name" value="adh_short"/>
    <property type="match status" value="1"/>
</dbReference>
<accession>A0ABQ9FCC8</accession>
<dbReference type="InterPro" id="IPR036291">
    <property type="entry name" value="NAD(P)-bd_dom_sf"/>
</dbReference>
<dbReference type="PANTHER" id="PTHR43313">
    <property type="entry name" value="SHORT-CHAIN DEHYDROGENASE/REDUCTASE FAMILY 9C"/>
    <property type="match status" value="1"/>
</dbReference>
<evidence type="ECO:0000313" key="3">
    <source>
        <dbReference type="Proteomes" id="UP001217089"/>
    </source>
</evidence>
<sequence length="153" mass="17262">MENKMLQVIVTGLFLYLCITWVLRSLTINRRYRDLYVVITGCDSGFGKELAYRLDRFALWGIVNNAGISGALAFSDILTRNIWIEIFDVNLFGMAEMTKQVRPLLRKSKGRYSNTSSVAGRLGSGFLPYPVSKFAVEGYSDCLEVKLTKCLLV</sequence>
<evidence type="ECO:0000256" key="1">
    <source>
        <dbReference type="SAM" id="Phobius"/>
    </source>
</evidence>
<dbReference type="Gene3D" id="3.40.50.720">
    <property type="entry name" value="NAD(P)-binding Rossmann-like Domain"/>
    <property type="match status" value="1"/>
</dbReference>
<dbReference type="Proteomes" id="UP001217089">
    <property type="component" value="Unassembled WGS sequence"/>
</dbReference>
<dbReference type="PRINTS" id="PR00081">
    <property type="entry name" value="GDHRDH"/>
</dbReference>